<dbReference type="STRING" id="651662.SAMN04488069_11827"/>
<accession>A0A1H3NRJ1</accession>
<proteinExistence type="predicted"/>
<dbReference type="EMBL" id="FNOV01000018">
    <property type="protein sequence ID" value="SDY90789.1"/>
    <property type="molecule type" value="Genomic_DNA"/>
</dbReference>
<keyword evidence="2" id="KW-1185">Reference proteome</keyword>
<name>A0A1H3NRJ1_9BACT</name>
<evidence type="ECO:0000313" key="2">
    <source>
        <dbReference type="Proteomes" id="UP000199249"/>
    </source>
</evidence>
<sequence length="76" mass="8614">MIKIFTQETLLRYVYNELPADEQRDVEQALLHDSELAATCADLLLAQSSLDGLRTAPSARTTETILQYSRTFPQLK</sequence>
<organism evidence="1 2">
    <name type="scientific">Hymenobacter psychrophilus</name>
    <dbReference type="NCBI Taxonomy" id="651662"/>
    <lineage>
        <taxon>Bacteria</taxon>
        <taxon>Pseudomonadati</taxon>
        <taxon>Bacteroidota</taxon>
        <taxon>Cytophagia</taxon>
        <taxon>Cytophagales</taxon>
        <taxon>Hymenobacteraceae</taxon>
        <taxon>Hymenobacter</taxon>
    </lineage>
</organism>
<dbReference type="AlphaFoldDB" id="A0A1H3NRJ1"/>
<dbReference type="Proteomes" id="UP000199249">
    <property type="component" value="Unassembled WGS sequence"/>
</dbReference>
<evidence type="ECO:0008006" key="3">
    <source>
        <dbReference type="Google" id="ProtNLM"/>
    </source>
</evidence>
<evidence type="ECO:0000313" key="1">
    <source>
        <dbReference type="EMBL" id="SDY90789.1"/>
    </source>
</evidence>
<reference evidence="2" key="1">
    <citation type="submission" date="2016-10" db="EMBL/GenBank/DDBJ databases">
        <authorList>
            <person name="Varghese N."/>
            <person name="Submissions S."/>
        </authorList>
    </citation>
    <scope>NUCLEOTIDE SEQUENCE [LARGE SCALE GENOMIC DNA]</scope>
    <source>
        <strain evidence="2">CGMCC 1.8975</strain>
    </source>
</reference>
<dbReference type="OrthoDB" id="982713at2"/>
<gene>
    <name evidence="1" type="ORF">SAMN04488069_11827</name>
</gene>
<protein>
    <recommendedName>
        <fullName evidence="3">Zinc-finger</fullName>
    </recommendedName>
</protein>